<feature type="transmembrane region" description="Helical" evidence="6">
    <location>
        <begin position="393"/>
        <end position="412"/>
    </location>
</feature>
<evidence type="ECO:0000256" key="5">
    <source>
        <dbReference type="ARBA" id="ARBA00023136"/>
    </source>
</evidence>
<evidence type="ECO:0000313" key="9">
    <source>
        <dbReference type="EMBL" id="MCH7412868.1"/>
    </source>
</evidence>
<keyword evidence="10" id="KW-1185">Reference proteome</keyword>
<keyword evidence="5 6" id="KW-0472">Membrane</keyword>
<comment type="caution">
    <text evidence="9">The sequence shown here is derived from an EMBL/GenBank/DDBJ whole genome shotgun (WGS) entry which is preliminary data.</text>
</comment>
<feature type="transmembrane region" description="Helical" evidence="6">
    <location>
        <begin position="363"/>
        <end position="381"/>
    </location>
</feature>
<dbReference type="PANTHER" id="PTHR30619:SF1">
    <property type="entry name" value="RECOMBINATION PROTEIN 2"/>
    <property type="match status" value="1"/>
</dbReference>
<dbReference type="Pfam" id="PF03772">
    <property type="entry name" value="Competence"/>
    <property type="match status" value="1"/>
</dbReference>
<name>A0ABS9VAG4_9BACT</name>
<comment type="subcellular location">
    <subcellularLocation>
        <location evidence="1">Cell membrane</location>
        <topology evidence="1">Multi-pass membrane protein</topology>
    </subcellularLocation>
</comment>
<dbReference type="NCBIfam" id="TIGR00360">
    <property type="entry name" value="ComEC_N-term"/>
    <property type="match status" value="1"/>
</dbReference>
<organism evidence="9 10">
    <name type="scientific">Belliella alkalica</name>
    <dbReference type="NCBI Taxonomy" id="1730871"/>
    <lineage>
        <taxon>Bacteria</taxon>
        <taxon>Pseudomonadati</taxon>
        <taxon>Bacteroidota</taxon>
        <taxon>Cytophagia</taxon>
        <taxon>Cytophagales</taxon>
        <taxon>Cyclobacteriaceae</taxon>
        <taxon>Belliella</taxon>
    </lineage>
</organism>
<feature type="transmembrane region" description="Helical" evidence="6">
    <location>
        <begin position="61"/>
        <end position="81"/>
    </location>
</feature>
<evidence type="ECO:0000313" key="10">
    <source>
        <dbReference type="Proteomes" id="UP001165430"/>
    </source>
</evidence>
<dbReference type="InterPro" id="IPR004477">
    <property type="entry name" value="ComEC_N"/>
</dbReference>
<keyword evidence="3 6" id="KW-0812">Transmembrane</keyword>
<proteinExistence type="predicted"/>
<evidence type="ECO:0000256" key="4">
    <source>
        <dbReference type="ARBA" id="ARBA00022989"/>
    </source>
</evidence>
<feature type="domain" description="DUF4131" evidence="8">
    <location>
        <begin position="31"/>
        <end position="190"/>
    </location>
</feature>
<keyword evidence="2" id="KW-1003">Cell membrane</keyword>
<sequence>MIFSEFPFLRYSFFFVFGVLLYPITGFLPIVWMIGVLSAIYLIYIFLVIKNKSNKSYSYRTAIPLLAYMQLILCGIIFTSLKDIKNQKNHLIHFEGQGKFYLAVALANDDPKPNSIANRVKVISIMDSLGQKLNLSGEVIIYHKSDQIIIPGDLMIISGMPQLISGPKNPSEFNYQKFMLRQQLAHSHFIGEKFLKVGNVSVQPVEDFFLGLRSRIMATMDSLIIDPHANQVAKALLLGQKKNLDKEINEAYVTAGAMHVLAVSGLHVGIIYGFFFLFIKPYRLKIWKRVIYLSIIILLIWAYALLTGMSPSVMRAATMFSLMALAQMKSRNPSIFNAIALSALILLLYDPFLIYAVGFQLSYLALTGILLIQPILVKLWVPKSKIMDYLWQISTVGIAAQFMTFPISAYYFHVFPTYFILSNLIVIPGAFLIMAFGVPFMLFSEIKLLAEPLAWVTEKLICLVNLLIFKIQDFPYSKIDQIFLKVDFMIIYWVILTLVLLICIKPQKNYLYITLFVLLVYGAFGILTVIVKPDSSLIIYSTKSGLAIDYKGLYFFDHELDVADLEYKVLPNRKANEVNESLPMVWFENDSEWLVPLPDQKEYFKISKSKYFITNTQLFVVQKFVNGQWESANEQDSLRIGETAYKLRFKE</sequence>
<feature type="transmembrane region" description="Helical" evidence="6">
    <location>
        <begin position="30"/>
        <end position="49"/>
    </location>
</feature>
<keyword evidence="4 6" id="KW-1133">Transmembrane helix</keyword>
<feature type="transmembrane region" description="Helical" evidence="6">
    <location>
        <begin position="335"/>
        <end position="357"/>
    </location>
</feature>
<evidence type="ECO:0000259" key="8">
    <source>
        <dbReference type="Pfam" id="PF13567"/>
    </source>
</evidence>
<protein>
    <submittedName>
        <fullName evidence="9">ComEC family competence protein</fullName>
    </submittedName>
</protein>
<feature type="transmembrane region" description="Helical" evidence="6">
    <location>
        <begin position="7"/>
        <end position="24"/>
    </location>
</feature>
<evidence type="ECO:0000256" key="1">
    <source>
        <dbReference type="ARBA" id="ARBA00004651"/>
    </source>
</evidence>
<feature type="transmembrane region" description="Helical" evidence="6">
    <location>
        <begin position="290"/>
        <end position="306"/>
    </location>
</feature>
<reference evidence="9" key="1">
    <citation type="submission" date="2022-03" db="EMBL/GenBank/DDBJ databases">
        <title>De novo assembled genomes of Belliella spp. (Cyclobacteriaceae) strains.</title>
        <authorList>
            <person name="Szabo A."/>
            <person name="Korponai K."/>
            <person name="Felfoldi T."/>
        </authorList>
    </citation>
    <scope>NUCLEOTIDE SEQUENCE</scope>
    <source>
        <strain evidence="9">DSM 111903</strain>
    </source>
</reference>
<dbReference type="RefSeq" id="WP_241410405.1">
    <property type="nucleotide sequence ID" value="NZ_JAKZGO010000003.1"/>
</dbReference>
<feature type="domain" description="ComEC/Rec2-related protein" evidence="7">
    <location>
        <begin position="236"/>
        <end position="502"/>
    </location>
</feature>
<dbReference type="InterPro" id="IPR025405">
    <property type="entry name" value="DUF4131"/>
</dbReference>
<accession>A0ABS9VAG4</accession>
<dbReference type="EMBL" id="JAKZGO010000003">
    <property type="protein sequence ID" value="MCH7412868.1"/>
    <property type="molecule type" value="Genomic_DNA"/>
</dbReference>
<dbReference type="PANTHER" id="PTHR30619">
    <property type="entry name" value="DNA INTERNALIZATION/COMPETENCE PROTEIN COMEC/REC2"/>
    <property type="match status" value="1"/>
</dbReference>
<evidence type="ECO:0000256" key="2">
    <source>
        <dbReference type="ARBA" id="ARBA00022475"/>
    </source>
</evidence>
<dbReference type="Pfam" id="PF13567">
    <property type="entry name" value="DUF4131"/>
    <property type="match status" value="1"/>
</dbReference>
<feature type="transmembrane region" description="Helical" evidence="6">
    <location>
        <begin position="510"/>
        <end position="531"/>
    </location>
</feature>
<evidence type="ECO:0000256" key="3">
    <source>
        <dbReference type="ARBA" id="ARBA00022692"/>
    </source>
</evidence>
<evidence type="ECO:0000259" key="7">
    <source>
        <dbReference type="Pfam" id="PF03772"/>
    </source>
</evidence>
<dbReference type="InterPro" id="IPR052159">
    <property type="entry name" value="Competence_DNA_uptake"/>
</dbReference>
<dbReference type="Proteomes" id="UP001165430">
    <property type="component" value="Unassembled WGS sequence"/>
</dbReference>
<feature type="transmembrane region" description="Helical" evidence="6">
    <location>
        <begin position="483"/>
        <end position="503"/>
    </location>
</feature>
<gene>
    <name evidence="9" type="ORF">MM213_05175</name>
</gene>
<feature type="transmembrane region" description="Helical" evidence="6">
    <location>
        <begin position="418"/>
        <end position="441"/>
    </location>
</feature>
<evidence type="ECO:0000256" key="6">
    <source>
        <dbReference type="SAM" id="Phobius"/>
    </source>
</evidence>
<feature type="transmembrane region" description="Helical" evidence="6">
    <location>
        <begin position="251"/>
        <end position="278"/>
    </location>
</feature>